<keyword evidence="3" id="KW-1185">Reference proteome</keyword>
<sequence>MNYSERALLEKNRKEQSIKSMYYNRYLLVRYVTAIFFFTNIYWLISLLMSDSSLYIVPLVLIIILLTSIAEQVKIYSSPTNNAICTKYCFITLFFTNAVLILLTGFSSSFTQLYPFLVNQTKSKVFVLIILVAGMVLSALILYRLNKIKHNEDKHYQRIKEYEKVIN</sequence>
<feature type="transmembrane region" description="Helical" evidence="1">
    <location>
        <begin position="55"/>
        <end position="76"/>
    </location>
</feature>
<dbReference type="EMBL" id="BAWO01000077">
    <property type="protein sequence ID" value="GAJ41583.1"/>
    <property type="molecule type" value="Genomic_DNA"/>
</dbReference>
<evidence type="ECO:0008006" key="4">
    <source>
        <dbReference type="Google" id="ProtNLM"/>
    </source>
</evidence>
<keyword evidence="1" id="KW-1133">Transmembrane helix</keyword>
<dbReference type="OrthoDB" id="3183957at2"/>
<keyword evidence="1" id="KW-0812">Transmembrane</keyword>
<dbReference type="AlphaFoldDB" id="A0A023DK24"/>
<evidence type="ECO:0000256" key="1">
    <source>
        <dbReference type="SAM" id="Phobius"/>
    </source>
</evidence>
<accession>A0A023DK24</accession>
<comment type="caution">
    <text evidence="2">The sequence shown here is derived from an EMBL/GenBank/DDBJ whole genome shotgun (WGS) entry which is preliminary data.</text>
</comment>
<organism evidence="2 3">
    <name type="scientific">Parageobacillus caldoxylosilyticus NBRC 107762</name>
    <dbReference type="NCBI Taxonomy" id="1220594"/>
    <lineage>
        <taxon>Bacteria</taxon>
        <taxon>Bacillati</taxon>
        <taxon>Bacillota</taxon>
        <taxon>Bacilli</taxon>
        <taxon>Bacillales</taxon>
        <taxon>Anoxybacillaceae</taxon>
        <taxon>Saccharococcus</taxon>
    </lineage>
</organism>
<protein>
    <recommendedName>
        <fullName evidence="4">PTS cellobiose transporter subunit IIA</fullName>
    </recommendedName>
</protein>
<keyword evidence="1" id="KW-0472">Membrane</keyword>
<name>A0A023DK24_9BACL</name>
<feature type="transmembrane region" description="Helical" evidence="1">
    <location>
        <begin position="28"/>
        <end position="49"/>
    </location>
</feature>
<proteinExistence type="predicted"/>
<evidence type="ECO:0000313" key="2">
    <source>
        <dbReference type="EMBL" id="GAJ41583.1"/>
    </source>
</evidence>
<dbReference type="RefSeq" id="WP_042411948.1">
    <property type="nucleotide sequence ID" value="NZ_BAWO01000077.1"/>
</dbReference>
<dbReference type="Proteomes" id="UP000023561">
    <property type="component" value="Unassembled WGS sequence"/>
</dbReference>
<gene>
    <name evidence="2" type="ORF">GCA01S_077_00120</name>
</gene>
<feature type="transmembrane region" description="Helical" evidence="1">
    <location>
        <begin position="88"/>
        <end position="106"/>
    </location>
</feature>
<evidence type="ECO:0000313" key="3">
    <source>
        <dbReference type="Proteomes" id="UP000023561"/>
    </source>
</evidence>
<feature type="transmembrane region" description="Helical" evidence="1">
    <location>
        <begin position="126"/>
        <end position="145"/>
    </location>
</feature>
<reference evidence="2 3" key="1">
    <citation type="submission" date="2014-04" db="EMBL/GenBank/DDBJ databases">
        <title>Whole genome shotgun sequence of Geobacillus caldoxylosilyticus NBRC 107762.</title>
        <authorList>
            <person name="Hosoyama A."/>
            <person name="Hosoyama Y."/>
            <person name="Katano-Makiyama Y."/>
            <person name="Tsuchikane K."/>
            <person name="Ohji S."/>
            <person name="Ichikawa N."/>
            <person name="Yamazoe A."/>
            <person name="Fujita N."/>
        </authorList>
    </citation>
    <scope>NUCLEOTIDE SEQUENCE [LARGE SCALE GENOMIC DNA]</scope>
    <source>
        <strain evidence="2 3">NBRC 107762</strain>
    </source>
</reference>